<dbReference type="RefSeq" id="XP_009168419.1">
    <property type="nucleotide sequence ID" value="XM_009170155.1"/>
</dbReference>
<evidence type="ECO:0000313" key="1">
    <source>
        <dbReference type="EMBL" id="KER27858.1"/>
    </source>
</evidence>
<dbReference type="KEGG" id="ovi:T265_05211"/>
<dbReference type="EMBL" id="KL596713">
    <property type="protein sequence ID" value="KER27858.1"/>
    <property type="molecule type" value="Genomic_DNA"/>
</dbReference>
<sequence>MYLSNLMVAKRKFDIKCSANTKSGQCSSRINVCSASNFHKSSLDVTGAGLEEKPGPLVAAAVAALAAAVAAAMRPPPARPAAVAALAAPDTAPETRDPMFVRALTFPKAVAAKPEPLAVLVGAAGVSVAELSMTPMDWAIEVSIKST</sequence>
<organism evidence="1 2">
    <name type="scientific">Opisthorchis viverrini</name>
    <name type="common">Southeast Asian liver fluke</name>
    <dbReference type="NCBI Taxonomy" id="6198"/>
    <lineage>
        <taxon>Eukaryota</taxon>
        <taxon>Metazoa</taxon>
        <taxon>Spiralia</taxon>
        <taxon>Lophotrochozoa</taxon>
        <taxon>Platyhelminthes</taxon>
        <taxon>Trematoda</taxon>
        <taxon>Digenea</taxon>
        <taxon>Opisthorchiida</taxon>
        <taxon>Opisthorchiata</taxon>
        <taxon>Opisthorchiidae</taxon>
        <taxon>Opisthorchis</taxon>
    </lineage>
</organism>
<accession>A0A074ZKK1</accession>
<proteinExistence type="predicted"/>
<protein>
    <submittedName>
        <fullName evidence="1">Uncharacterized protein</fullName>
    </submittedName>
</protein>
<dbReference type="AlphaFoldDB" id="A0A074ZKK1"/>
<name>A0A074ZKK1_OPIVI</name>
<keyword evidence="2" id="KW-1185">Reference proteome</keyword>
<gene>
    <name evidence="1" type="ORF">T265_05211</name>
</gene>
<dbReference type="Proteomes" id="UP000054324">
    <property type="component" value="Unassembled WGS sequence"/>
</dbReference>
<dbReference type="CTD" id="20319393"/>
<evidence type="ECO:0000313" key="2">
    <source>
        <dbReference type="Proteomes" id="UP000054324"/>
    </source>
</evidence>
<dbReference type="GeneID" id="20319393"/>
<reference evidence="1 2" key="1">
    <citation type="submission" date="2013-11" db="EMBL/GenBank/DDBJ databases">
        <title>Opisthorchis viverrini - life in the bile duct.</title>
        <authorList>
            <person name="Young N.D."/>
            <person name="Nagarajan N."/>
            <person name="Lin S.J."/>
            <person name="Korhonen P.K."/>
            <person name="Jex A.R."/>
            <person name="Hall R.S."/>
            <person name="Safavi-Hemami H."/>
            <person name="Kaewkong W."/>
            <person name="Bertrand D."/>
            <person name="Gao S."/>
            <person name="Seet Q."/>
            <person name="Wongkham S."/>
            <person name="Teh B.T."/>
            <person name="Wongkham C."/>
            <person name="Intapan P.M."/>
            <person name="Maleewong W."/>
            <person name="Yang X."/>
            <person name="Hu M."/>
            <person name="Wang Z."/>
            <person name="Hofmann A."/>
            <person name="Sternberg P.W."/>
            <person name="Tan P."/>
            <person name="Wang J."/>
            <person name="Gasser R.B."/>
        </authorList>
    </citation>
    <scope>NUCLEOTIDE SEQUENCE [LARGE SCALE GENOMIC DNA]</scope>
</reference>